<keyword evidence="14" id="KW-1185">Reference proteome</keyword>
<feature type="transmembrane region" description="Helical" evidence="12">
    <location>
        <begin position="482"/>
        <end position="501"/>
    </location>
</feature>
<evidence type="ECO:0000256" key="4">
    <source>
        <dbReference type="ARBA" id="ARBA00020831"/>
    </source>
</evidence>
<dbReference type="GeneID" id="107262831"/>
<dbReference type="CTD" id="36049"/>
<accession>A0AAJ7VWM6</accession>
<feature type="transmembrane region" description="Helical" evidence="12">
    <location>
        <begin position="422"/>
        <end position="441"/>
    </location>
</feature>
<keyword evidence="10 12" id="KW-0472">Membrane</keyword>
<evidence type="ECO:0000256" key="3">
    <source>
        <dbReference type="ARBA" id="ARBA00008400"/>
    </source>
</evidence>
<evidence type="ECO:0000256" key="10">
    <source>
        <dbReference type="ARBA" id="ARBA00023136"/>
    </source>
</evidence>
<evidence type="ECO:0000256" key="8">
    <source>
        <dbReference type="ARBA" id="ARBA00022824"/>
    </source>
</evidence>
<dbReference type="InterPro" id="IPR002591">
    <property type="entry name" value="Phosphodiest/P_Trfase"/>
</dbReference>
<dbReference type="RefSeq" id="XP_024935960.1">
    <property type="nucleotide sequence ID" value="XM_025080192.1"/>
</dbReference>
<dbReference type="EC" id="2.-.-.-" evidence="12"/>
<feature type="transmembrane region" description="Helical" evidence="12">
    <location>
        <begin position="774"/>
        <end position="798"/>
    </location>
</feature>
<evidence type="ECO:0000313" key="14">
    <source>
        <dbReference type="Proteomes" id="UP000694920"/>
    </source>
</evidence>
<dbReference type="InterPro" id="IPR007070">
    <property type="entry name" value="GPI_EtnP_transferase_1"/>
</dbReference>
<evidence type="ECO:0000256" key="2">
    <source>
        <dbReference type="ARBA" id="ARBA00004687"/>
    </source>
</evidence>
<keyword evidence="8 12" id="KW-0256">Endoplasmic reticulum</keyword>
<dbReference type="AlphaFoldDB" id="A0AAJ7VWM6"/>
<proteinExistence type="inferred from homology"/>
<keyword evidence="11" id="KW-0325">Glycoprotein</keyword>
<gene>
    <name evidence="15" type="primary">LOC107262831</name>
</gene>
<dbReference type="CDD" id="cd16020">
    <property type="entry name" value="GPI_EPT_1"/>
    <property type="match status" value="1"/>
</dbReference>
<evidence type="ECO:0000256" key="1">
    <source>
        <dbReference type="ARBA" id="ARBA00004477"/>
    </source>
</evidence>
<feature type="transmembrane region" description="Helical" evidence="12">
    <location>
        <begin position="709"/>
        <end position="726"/>
    </location>
</feature>
<protein>
    <recommendedName>
        <fullName evidence="4 12">GPI ethanolamine phosphate transferase 1</fullName>
        <ecNumber evidence="12">2.-.-.-</ecNumber>
    </recommendedName>
</protein>
<dbReference type="Proteomes" id="UP000694920">
    <property type="component" value="Unplaced"/>
</dbReference>
<dbReference type="GO" id="GO:0005789">
    <property type="term" value="C:endoplasmic reticulum membrane"/>
    <property type="evidence" value="ECO:0007669"/>
    <property type="project" value="UniProtKB-SubCell"/>
</dbReference>
<dbReference type="PANTHER" id="PTHR12250:SF0">
    <property type="entry name" value="GPI ETHANOLAMINE PHOSPHATE TRANSFERASE 1"/>
    <property type="match status" value="1"/>
</dbReference>
<evidence type="ECO:0000313" key="15">
    <source>
        <dbReference type="RefSeq" id="XP_024935960.1"/>
    </source>
</evidence>
<dbReference type="GO" id="GO:0051377">
    <property type="term" value="F:mannose-ethanolamine phosphotransferase activity"/>
    <property type="evidence" value="ECO:0007669"/>
    <property type="project" value="UniProtKB-UniRule"/>
</dbReference>
<evidence type="ECO:0000256" key="9">
    <source>
        <dbReference type="ARBA" id="ARBA00022989"/>
    </source>
</evidence>
<name>A0AAJ7VWM6_CEPCN</name>
<feature type="transmembrane region" description="Helical" evidence="12">
    <location>
        <begin position="810"/>
        <end position="831"/>
    </location>
</feature>
<comment type="subcellular location">
    <subcellularLocation>
        <location evidence="1 12">Endoplasmic reticulum membrane</location>
        <topology evidence="1 12">Multi-pass membrane protein</topology>
    </subcellularLocation>
</comment>
<dbReference type="SUPFAM" id="SSF53649">
    <property type="entry name" value="Alkaline phosphatase-like"/>
    <property type="match status" value="1"/>
</dbReference>
<comment type="function">
    <text evidence="12">Ethanolamine phosphate transferase involved in glycosylphosphatidylinositol-anchor biosynthesis. Transfers ethanolamine phosphate to the first alpha-1,4-linked mannose of the glycosylphosphatidylinositol precursor of GPI-anchor.</text>
</comment>
<feature type="transmembrane region" description="Helical" evidence="12">
    <location>
        <begin position="629"/>
        <end position="646"/>
    </location>
</feature>
<evidence type="ECO:0000256" key="5">
    <source>
        <dbReference type="ARBA" id="ARBA00022502"/>
    </source>
</evidence>
<evidence type="ECO:0000256" key="12">
    <source>
        <dbReference type="RuleBase" id="RU367138"/>
    </source>
</evidence>
<dbReference type="GO" id="GO:0006506">
    <property type="term" value="P:GPI anchor biosynthetic process"/>
    <property type="evidence" value="ECO:0007669"/>
    <property type="project" value="UniProtKB-KW"/>
</dbReference>
<keyword evidence="7 12" id="KW-0812">Transmembrane</keyword>
<keyword evidence="5 12" id="KW-0337">GPI-anchor biosynthesis</keyword>
<dbReference type="InterPro" id="IPR017850">
    <property type="entry name" value="Alkaline_phosphatase_core_sf"/>
</dbReference>
<sequence>MQCFINIMGNNKYSNFASGYLFGIWGLMMHLVILWGVLDANFHSPIIKDLPIIKPPVGAPAKRLLLFVADGLRFRTFIENPPPYLKNVMDEHGAWGVSHTRVPTESRPGNVAIAAGVYEDPSAIFTGWKENPVDFDSVFNQSYKTWAWGSPDIVPMFAKGSETKVHGESYPAEWEDFDGSTIRLDSWVFERFSNWLETDAATVKNKTQIILFFHLLGCDTAGHASKPQSSEYLDNMKYVDQQIKEVVSKTEAFFGDNHTAYLFTADHGMTDWGSHGSGSKDETETPLVVWGAGIKNLKSRQNIEQADITPLISSLLGIPIPVNNEGVLPKQFLKLGQKAYGARALLNNIKQLVVQVTANRIQNEGISTQKHKKEQELEKNIVNIEQLLAEKKFISALKQGEKTIELAKTSLLYFRQYQRNRLMLYLTIIWVGWIAMLFLKVTGVSYHEEKPSQLLLANIGFACGVVLLLIEHKVSGSSDWRLPCYGITALVSSWLAVRTGMKLVPKLDLRNEKYPWVGILVIIFLIVTMSTGLIYRWIFGIGMLFAAAMQRILLKDSHPMLPWTAISLAVFPLLPVVEPQPRIYIVLASLVAAATTLLFNRSMSKSLKLMEALRLVTTMSICANYVDGRGWLSWIILLLTPFSIWVHSDNPKERIVGVAHGLLCPLALLSASYEPIFFLGLTAHLLCWPLHSTLSHRMTGEVRLNIQDLSRAGFLMLYTLLCFFGTGNMASISSFDPSWTRHFVTLFSPFTMAALILLKLSIPLLLVGCVSRTLVSYSIFLAVLLLGDCLALPLMYGVTSQGSWLDIGSAISRFTIAITLPCLLLLLYHLSYPLVTINLKRSSSISEKEHLV</sequence>
<comment type="similarity">
    <text evidence="3 12">Belongs to the PIGG/PIGN/PIGO family. PIGN subfamily.</text>
</comment>
<dbReference type="PANTHER" id="PTHR12250">
    <property type="entry name" value="PHOSPHATIDYLINOSITOL GLYCAN, CLASS N"/>
    <property type="match status" value="1"/>
</dbReference>
<feature type="transmembrane region" description="Helical" evidence="12">
    <location>
        <begin position="516"/>
        <end position="539"/>
    </location>
</feature>
<dbReference type="InterPro" id="IPR017852">
    <property type="entry name" value="GPI_EtnP_transferase_1_C"/>
</dbReference>
<feature type="transmembrane region" description="Helical" evidence="12">
    <location>
        <begin position="20"/>
        <end position="38"/>
    </location>
</feature>
<evidence type="ECO:0000256" key="11">
    <source>
        <dbReference type="ARBA" id="ARBA00023180"/>
    </source>
</evidence>
<keyword evidence="6 12" id="KW-0808">Transferase</keyword>
<feature type="transmembrane region" description="Helical" evidence="12">
    <location>
        <begin position="453"/>
        <end position="470"/>
    </location>
</feature>
<evidence type="ECO:0000256" key="7">
    <source>
        <dbReference type="ARBA" id="ARBA00022692"/>
    </source>
</evidence>
<dbReference type="Gene3D" id="3.40.720.10">
    <property type="entry name" value="Alkaline Phosphatase, subunit A"/>
    <property type="match status" value="1"/>
</dbReference>
<organism evidence="14 15">
    <name type="scientific">Cephus cinctus</name>
    <name type="common">Wheat stem sawfly</name>
    <dbReference type="NCBI Taxonomy" id="211228"/>
    <lineage>
        <taxon>Eukaryota</taxon>
        <taxon>Metazoa</taxon>
        <taxon>Ecdysozoa</taxon>
        <taxon>Arthropoda</taxon>
        <taxon>Hexapoda</taxon>
        <taxon>Insecta</taxon>
        <taxon>Pterygota</taxon>
        <taxon>Neoptera</taxon>
        <taxon>Endopterygota</taxon>
        <taxon>Hymenoptera</taxon>
        <taxon>Cephoidea</taxon>
        <taxon>Cephidae</taxon>
        <taxon>Cephus</taxon>
    </lineage>
</organism>
<keyword evidence="9 12" id="KW-1133">Transmembrane helix</keyword>
<reference evidence="15" key="1">
    <citation type="submission" date="2025-08" db="UniProtKB">
        <authorList>
            <consortium name="RefSeq"/>
        </authorList>
    </citation>
    <scope>IDENTIFICATION</scope>
</reference>
<feature type="domain" description="GPI ethanolamine phosphate transferase 1 C-terminal" evidence="13">
    <location>
        <begin position="411"/>
        <end position="803"/>
    </location>
</feature>
<dbReference type="Pfam" id="PF01663">
    <property type="entry name" value="Phosphodiest"/>
    <property type="match status" value="1"/>
</dbReference>
<feature type="transmembrane region" description="Helical" evidence="12">
    <location>
        <begin position="746"/>
        <end position="767"/>
    </location>
</feature>
<dbReference type="InterPro" id="IPR037671">
    <property type="entry name" value="PIGN_N"/>
</dbReference>
<evidence type="ECO:0000259" key="13">
    <source>
        <dbReference type="Pfam" id="PF04987"/>
    </source>
</evidence>
<dbReference type="Pfam" id="PF04987">
    <property type="entry name" value="PigN"/>
    <property type="match status" value="1"/>
</dbReference>
<feature type="transmembrane region" description="Helical" evidence="12">
    <location>
        <begin position="666"/>
        <end position="688"/>
    </location>
</feature>
<comment type="pathway">
    <text evidence="2 12">Glycolipid biosynthesis; glycosylphosphatidylinositol-anchor biosynthesis.</text>
</comment>
<feature type="transmembrane region" description="Helical" evidence="12">
    <location>
        <begin position="583"/>
        <end position="600"/>
    </location>
</feature>
<evidence type="ECO:0000256" key="6">
    <source>
        <dbReference type="ARBA" id="ARBA00022679"/>
    </source>
</evidence>